<evidence type="ECO:0000256" key="2">
    <source>
        <dbReference type="ARBA" id="ARBA00022692"/>
    </source>
</evidence>
<dbReference type="NCBIfam" id="TIGR03061">
    <property type="entry name" value="pip_yhgE_Nterm"/>
    <property type="match status" value="1"/>
</dbReference>
<feature type="transmembrane region" description="Helical" evidence="6">
    <location>
        <begin position="592"/>
        <end position="613"/>
    </location>
</feature>
<evidence type="ECO:0000256" key="5">
    <source>
        <dbReference type="SAM" id="Coils"/>
    </source>
</evidence>
<feature type="coiled-coil region" evidence="5">
    <location>
        <begin position="449"/>
        <end position="476"/>
    </location>
</feature>
<accession>A0ABU0JR15</accession>
<reference evidence="8 9" key="1">
    <citation type="submission" date="2023-07" db="EMBL/GenBank/DDBJ databases">
        <title>Genomic Encyclopedia of Type Strains, Phase IV (KMG-IV): sequencing the most valuable type-strain genomes for metagenomic binning, comparative biology and taxonomic classification.</title>
        <authorList>
            <person name="Goeker M."/>
        </authorList>
    </citation>
    <scope>NUCLEOTIDE SEQUENCE [LARGE SCALE GENOMIC DNA]</scope>
    <source>
        <strain evidence="8 9">DSM 1400</strain>
    </source>
</reference>
<dbReference type="InterPro" id="IPR017501">
    <property type="entry name" value="Phage_infect_YhgE_C"/>
</dbReference>
<keyword evidence="9" id="KW-1185">Reference proteome</keyword>
<gene>
    <name evidence="8" type="ORF">QOZ93_001280</name>
</gene>
<keyword evidence="2 6" id="KW-0812">Transmembrane</keyword>
<feature type="transmembrane region" description="Helical" evidence="6">
    <location>
        <begin position="620"/>
        <end position="638"/>
    </location>
</feature>
<dbReference type="InterPro" id="IPR051328">
    <property type="entry name" value="T7SS_ABC-Transporter"/>
</dbReference>
<dbReference type="PANTHER" id="PTHR43077:SF10">
    <property type="entry name" value="TRANSPORT PERMEASE PROTEIN"/>
    <property type="match status" value="1"/>
</dbReference>
<evidence type="ECO:0000313" key="9">
    <source>
        <dbReference type="Proteomes" id="UP001224418"/>
    </source>
</evidence>
<comment type="caution">
    <text evidence="8">The sequence shown here is derived from an EMBL/GenBank/DDBJ whole genome shotgun (WGS) entry which is preliminary data.</text>
</comment>
<proteinExistence type="predicted"/>
<feature type="transmembrane region" description="Helical" evidence="6">
    <location>
        <begin position="517"/>
        <end position="538"/>
    </location>
</feature>
<evidence type="ECO:0000313" key="8">
    <source>
        <dbReference type="EMBL" id="MDQ0479539.1"/>
    </source>
</evidence>
<dbReference type="NCBIfam" id="TIGR03062">
    <property type="entry name" value="pip_yhgE_Cterm"/>
    <property type="match status" value="1"/>
</dbReference>
<dbReference type="Gene3D" id="3.40.1710.10">
    <property type="entry name" value="abc type-2 transporter like domain"/>
    <property type="match status" value="1"/>
</dbReference>
<sequence>MKNIFKIYKKDIKNVIKNPIAIVVMLGLIILPSLYAWFNIKSSWDPYSNTKGISVAIVNNDKGTNFNGKNVNIGNDIVKQLKKNNKIGWIFVKEEEAKYGIKHGKYYATIEVPVDFSKKISSLLSDHIQKPELIYTVNEKRNAVAPKITEKGVTSLQQEVTKSFVQVVNKSIFQVFNSIGIELQNKKPLLNEFTETVFKLNSKIPEINQAIDEVESGTITLEEFSKKVKGEIPLINETINKSINIVNTGEEFINKSKSAFSNINEYIVKDLELVKQISDSIDGFLDEAIKFVGRDKTKEREMIISVKDRLNNLSKIINNINNSLKKLNEFKPKDEITLLISKLEELHNSIEIQINLTDKVIEGIDNGNATEDLLNQIKNKKLEFNNRTNKVLTYFNSKVSPKLKNLVDDIFVVMDNSLKLLNDAKKSLPTVNELLGKAEDISIKGQSEIKILKEKLPKAEKIIEELNEKLKTLNNDIKLNDIITLLKKDAGVESEFIASPVNIKQNRIFPIENYGSAMTPFFTTLSLWVGALILVSILSTEVKNFQRKLKSYEEYFGRYLIFMTLGILQALVVTIGDILILRVKPANSCMFVLYGMFISVIFTVIIYTLVSVFGNVGKALGVILLVLQISASGGTFPIEVTPPFFQKLNPLLPFTYAISSMREAVAGVMWDTVWYNTFILISYFVIAILIALLLKSKLGKINKNFVEKFKETGLAGEE</sequence>
<dbReference type="InterPro" id="IPR013525">
    <property type="entry name" value="ABC2_TM"/>
</dbReference>
<feature type="transmembrane region" description="Helical" evidence="6">
    <location>
        <begin position="559"/>
        <end position="580"/>
    </location>
</feature>
<keyword evidence="5" id="KW-0175">Coiled coil</keyword>
<dbReference type="RefSeq" id="WP_307355559.1">
    <property type="nucleotide sequence ID" value="NZ_BAAACJ010000033.1"/>
</dbReference>
<evidence type="ECO:0000256" key="4">
    <source>
        <dbReference type="ARBA" id="ARBA00023136"/>
    </source>
</evidence>
<feature type="transmembrane region" description="Helical" evidence="6">
    <location>
        <begin position="673"/>
        <end position="694"/>
    </location>
</feature>
<feature type="domain" description="ABC-2 type transporter transmembrane" evidence="7">
    <location>
        <begin position="22"/>
        <end position="693"/>
    </location>
</feature>
<dbReference type="EMBL" id="JAUSWN010000009">
    <property type="protein sequence ID" value="MDQ0479539.1"/>
    <property type="molecule type" value="Genomic_DNA"/>
</dbReference>
<dbReference type="Pfam" id="PF12698">
    <property type="entry name" value="ABC2_membrane_3"/>
    <property type="match status" value="1"/>
</dbReference>
<evidence type="ECO:0000259" key="7">
    <source>
        <dbReference type="Pfam" id="PF12698"/>
    </source>
</evidence>
<comment type="subcellular location">
    <subcellularLocation>
        <location evidence="1">Membrane</location>
        <topology evidence="1">Multi-pass membrane protein</topology>
    </subcellularLocation>
</comment>
<evidence type="ECO:0000256" key="6">
    <source>
        <dbReference type="SAM" id="Phobius"/>
    </source>
</evidence>
<protein>
    <submittedName>
        <fullName evidence="8">YhgE/Pip-like protein</fullName>
    </submittedName>
</protein>
<evidence type="ECO:0000256" key="1">
    <source>
        <dbReference type="ARBA" id="ARBA00004141"/>
    </source>
</evidence>
<organism evidence="8 9">
    <name type="scientific">Hathewaya limosa</name>
    <name type="common">Clostridium limosum</name>
    <dbReference type="NCBI Taxonomy" id="1536"/>
    <lineage>
        <taxon>Bacteria</taxon>
        <taxon>Bacillati</taxon>
        <taxon>Bacillota</taxon>
        <taxon>Clostridia</taxon>
        <taxon>Eubacteriales</taxon>
        <taxon>Clostridiaceae</taxon>
        <taxon>Hathewaya</taxon>
    </lineage>
</organism>
<name>A0ABU0JR15_HATLI</name>
<dbReference type="InterPro" id="IPR017500">
    <property type="entry name" value="Phage_infect_YhgE_N"/>
</dbReference>
<keyword evidence="3 6" id="KW-1133">Transmembrane helix</keyword>
<evidence type="ECO:0000256" key="3">
    <source>
        <dbReference type="ARBA" id="ARBA00022989"/>
    </source>
</evidence>
<keyword evidence="4 6" id="KW-0472">Membrane</keyword>
<dbReference type="Proteomes" id="UP001224418">
    <property type="component" value="Unassembled WGS sequence"/>
</dbReference>
<dbReference type="PANTHER" id="PTHR43077">
    <property type="entry name" value="TRANSPORT PERMEASE YVFS-RELATED"/>
    <property type="match status" value="1"/>
</dbReference>
<feature type="transmembrane region" description="Helical" evidence="6">
    <location>
        <begin position="20"/>
        <end position="38"/>
    </location>
</feature>